<dbReference type="SMART" id="SM00028">
    <property type="entry name" value="TPR"/>
    <property type="match status" value="5"/>
</dbReference>
<keyword evidence="3" id="KW-1185">Reference proteome</keyword>
<protein>
    <submittedName>
        <fullName evidence="2">Tetratricopeptide (TPR) repeat protein</fullName>
    </submittedName>
</protein>
<dbReference type="EMBL" id="JACHNB010000001">
    <property type="protein sequence ID" value="MBB4742773.1"/>
    <property type="molecule type" value="Genomic_DNA"/>
</dbReference>
<evidence type="ECO:0000313" key="2">
    <source>
        <dbReference type="EMBL" id="MBB4742773.1"/>
    </source>
</evidence>
<proteinExistence type="predicted"/>
<dbReference type="RefSeq" id="WP_185043095.1">
    <property type="nucleotide sequence ID" value="NZ_BAABFG010000005.1"/>
</dbReference>
<dbReference type="Proteomes" id="UP000546162">
    <property type="component" value="Unassembled WGS sequence"/>
</dbReference>
<dbReference type="PANTHER" id="PTHR12558:SF33">
    <property type="entry name" value="BLL7664 PROTEIN"/>
    <property type="match status" value="1"/>
</dbReference>
<reference evidence="2 3" key="1">
    <citation type="submission" date="2020-08" db="EMBL/GenBank/DDBJ databases">
        <title>Sequencing the genomes of 1000 actinobacteria strains.</title>
        <authorList>
            <person name="Klenk H.-P."/>
        </authorList>
    </citation>
    <scope>NUCLEOTIDE SEQUENCE [LARGE SCALE GENOMIC DNA]</scope>
    <source>
        <strain evidence="2 3">DSM 45809</strain>
    </source>
</reference>
<dbReference type="InterPro" id="IPR011990">
    <property type="entry name" value="TPR-like_helical_dom_sf"/>
</dbReference>
<dbReference type="PANTHER" id="PTHR12558">
    <property type="entry name" value="CELL DIVISION CYCLE 16,23,27"/>
    <property type="match status" value="1"/>
</dbReference>
<feature type="compositionally biased region" description="Low complexity" evidence="1">
    <location>
        <begin position="427"/>
        <end position="436"/>
    </location>
</feature>
<comment type="caution">
    <text evidence="2">The sequence shown here is derived from an EMBL/GenBank/DDBJ whole genome shotgun (WGS) entry which is preliminary data.</text>
</comment>
<evidence type="ECO:0000313" key="3">
    <source>
        <dbReference type="Proteomes" id="UP000546162"/>
    </source>
</evidence>
<feature type="compositionally biased region" description="Low complexity" evidence="1">
    <location>
        <begin position="445"/>
        <end position="458"/>
    </location>
</feature>
<accession>A0A7W7MA72</accession>
<dbReference type="AlphaFoldDB" id="A0A7W7MA72"/>
<sequence length="458" mass="47231">MRRTLARLALAVALAAALLGVAAVLIRPRTGAPATPATTVVAPAAADLLAARVSRAQQQLRDVPGDWPGWAALGAAYLEQARITADPGLYPKAEQAARRSLALRRDGNSDALVVLGALANARHDFRTAGAQARAALAVNGHDADAYGVLADALTQLGDARGATAAVQRMLDLRPGLAAYARASYDLELHGRIAEAAGLMRQALEDAVDRHDVAFCRAQLGDLAFGRGDLDGAAVEYAAALAADPGALGALYGSARVKAARGDLSGYRELTERLPGPSTLVEYAELLRAAGRHTEAAAQVELAAAADRLFTANGGADGLAAAALALAQDRPADAVRAARAEWARRQHPDVADTLAWSLHQAGQDQEALGYARRALAGGARPAVYAYHLGMIQLGLGHPAAARTELTRALTTNPHFSPVEAPIARRALAALPAPAATTPAPPEAHRSPSPTTPSSAGGTR</sequence>
<name>A0A7W7MA72_9ACTN</name>
<organism evidence="2 3">
    <name type="scientific">Actinoplanes octamycinicus</name>
    <dbReference type="NCBI Taxonomy" id="135948"/>
    <lineage>
        <taxon>Bacteria</taxon>
        <taxon>Bacillati</taxon>
        <taxon>Actinomycetota</taxon>
        <taxon>Actinomycetes</taxon>
        <taxon>Micromonosporales</taxon>
        <taxon>Micromonosporaceae</taxon>
        <taxon>Actinoplanes</taxon>
    </lineage>
</organism>
<gene>
    <name evidence="2" type="ORF">BJY16_006232</name>
</gene>
<dbReference type="Gene3D" id="1.25.40.10">
    <property type="entry name" value="Tetratricopeptide repeat domain"/>
    <property type="match status" value="3"/>
</dbReference>
<dbReference type="SUPFAM" id="SSF48452">
    <property type="entry name" value="TPR-like"/>
    <property type="match status" value="1"/>
</dbReference>
<evidence type="ECO:0000256" key="1">
    <source>
        <dbReference type="SAM" id="MobiDB-lite"/>
    </source>
</evidence>
<dbReference type="InterPro" id="IPR019734">
    <property type="entry name" value="TPR_rpt"/>
</dbReference>
<feature type="region of interest" description="Disordered" evidence="1">
    <location>
        <begin position="427"/>
        <end position="458"/>
    </location>
</feature>